<proteinExistence type="predicted"/>
<keyword evidence="2" id="KW-1185">Reference proteome</keyword>
<dbReference type="Proteomes" id="UP000499080">
    <property type="component" value="Unassembled WGS sequence"/>
</dbReference>
<sequence>MHEEDHDWWMKDFKKLPVGTGLIEVGSGGSVCPTRGHDLLYGGKCNEIGIKFSPDLYCIEADSETLRAFAHAPDGVIFIKIGGGEVKIGRSMFTFY</sequence>
<reference evidence="1 2" key="1">
    <citation type="journal article" date="2019" name="Sci. Rep.">
        <title>Orb-weaving spider Araneus ventricosus genome elucidates the spidroin gene catalogue.</title>
        <authorList>
            <person name="Kono N."/>
            <person name="Nakamura H."/>
            <person name="Ohtoshi R."/>
            <person name="Moran D.A.P."/>
            <person name="Shinohara A."/>
            <person name="Yoshida Y."/>
            <person name="Fujiwara M."/>
            <person name="Mori M."/>
            <person name="Tomita M."/>
            <person name="Arakawa K."/>
        </authorList>
    </citation>
    <scope>NUCLEOTIDE SEQUENCE [LARGE SCALE GENOMIC DNA]</scope>
</reference>
<dbReference type="EMBL" id="BGPR01047823">
    <property type="protein sequence ID" value="GBO24845.1"/>
    <property type="molecule type" value="Genomic_DNA"/>
</dbReference>
<evidence type="ECO:0000313" key="1">
    <source>
        <dbReference type="EMBL" id="GBO24845.1"/>
    </source>
</evidence>
<accession>A0A4Y2VHV8</accession>
<dbReference type="AlphaFoldDB" id="A0A4Y2VHV8"/>
<gene>
    <name evidence="1" type="ORF">AVEN_181870_1</name>
</gene>
<name>A0A4Y2VHV8_ARAVE</name>
<comment type="caution">
    <text evidence="1">The sequence shown here is derived from an EMBL/GenBank/DDBJ whole genome shotgun (WGS) entry which is preliminary data.</text>
</comment>
<organism evidence="1 2">
    <name type="scientific">Araneus ventricosus</name>
    <name type="common">Orbweaver spider</name>
    <name type="synonym">Epeira ventricosa</name>
    <dbReference type="NCBI Taxonomy" id="182803"/>
    <lineage>
        <taxon>Eukaryota</taxon>
        <taxon>Metazoa</taxon>
        <taxon>Ecdysozoa</taxon>
        <taxon>Arthropoda</taxon>
        <taxon>Chelicerata</taxon>
        <taxon>Arachnida</taxon>
        <taxon>Araneae</taxon>
        <taxon>Araneomorphae</taxon>
        <taxon>Entelegynae</taxon>
        <taxon>Araneoidea</taxon>
        <taxon>Araneidae</taxon>
        <taxon>Araneus</taxon>
    </lineage>
</organism>
<evidence type="ECO:0000313" key="2">
    <source>
        <dbReference type="Proteomes" id="UP000499080"/>
    </source>
</evidence>
<protein>
    <submittedName>
        <fullName evidence="1">Uncharacterized protein</fullName>
    </submittedName>
</protein>